<dbReference type="Gene3D" id="1.20.140.150">
    <property type="match status" value="1"/>
</dbReference>
<reference evidence="6 7" key="1">
    <citation type="submission" date="2020-06" db="EMBL/GenBank/DDBJ databases">
        <authorList>
            <person name="Li R."/>
            <person name="Bekaert M."/>
        </authorList>
    </citation>
    <scope>NUCLEOTIDE SEQUENCE [LARGE SCALE GENOMIC DNA]</scope>
    <source>
        <strain evidence="7">wild</strain>
    </source>
</reference>
<dbReference type="InterPro" id="IPR004031">
    <property type="entry name" value="PMP22/EMP/MP20/Claudin"/>
</dbReference>
<feature type="transmembrane region" description="Helical" evidence="5">
    <location>
        <begin position="92"/>
        <end position="119"/>
    </location>
</feature>
<dbReference type="PANTHER" id="PTHR21284">
    <property type="entry name" value="EG:80H7.2 PROTEIN"/>
    <property type="match status" value="1"/>
</dbReference>
<evidence type="ECO:0000313" key="7">
    <source>
        <dbReference type="Proteomes" id="UP000507470"/>
    </source>
</evidence>
<evidence type="ECO:0000313" key="6">
    <source>
        <dbReference type="EMBL" id="CAC5405873.1"/>
    </source>
</evidence>
<keyword evidence="2 5" id="KW-0812">Transmembrane</keyword>
<dbReference type="EMBL" id="CACVKT020007142">
    <property type="protein sequence ID" value="CAC5405873.1"/>
    <property type="molecule type" value="Genomic_DNA"/>
</dbReference>
<protein>
    <submittedName>
        <fullName evidence="6">Uncharacterized protein</fullName>
    </submittedName>
</protein>
<dbReference type="Proteomes" id="UP000507470">
    <property type="component" value="Unassembled WGS sequence"/>
</dbReference>
<feature type="transmembrane region" description="Helical" evidence="5">
    <location>
        <begin position="7"/>
        <end position="29"/>
    </location>
</feature>
<accession>A0A6J8DB16</accession>
<evidence type="ECO:0000256" key="4">
    <source>
        <dbReference type="ARBA" id="ARBA00023136"/>
    </source>
</evidence>
<feature type="transmembrane region" description="Helical" evidence="5">
    <location>
        <begin position="173"/>
        <end position="199"/>
    </location>
</feature>
<keyword evidence="7" id="KW-1185">Reference proteome</keyword>
<dbReference type="OrthoDB" id="6140671at2759"/>
<evidence type="ECO:0000256" key="2">
    <source>
        <dbReference type="ARBA" id="ARBA00022692"/>
    </source>
</evidence>
<organism evidence="6 7">
    <name type="scientific">Mytilus coruscus</name>
    <name type="common">Sea mussel</name>
    <dbReference type="NCBI Taxonomy" id="42192"/>
    <lineage>
        <taxon>Eukaryota</taxon>
        <taxon>Metazoa</taxon>
        <taxon>Spiralia</taxon>
        <taxon>Lophotrochozoa</taxon>
        <taxon>Mollusca</taxon>
        <taxon>Bivalvia</taxon>
        <taxon>Autobranchia</taxon>
        <taxon>Pteriomorphia</taxon>
        <taxon>Mytilida</taxon>
        <taxon>Mytiloidea</taxon>
        <taxon>Mytilidae</taxon>
        <taxon>Mytilinae</taxon>
        <taxon>Mytilus</taxon>
    </lineage>
</organism>
<evidence type="ECO:0000256" key="5">
    <source>
        <dbReference type="SAM" id="Phobius"/>
    </source>
</evidence>
<gene>
    <name evidence="6" type="ORF">MCOR_39517</name>
</gene>
<name>A0A6J8DB16_MYTCO</name>
<proteinExistence type="predicted"/>
<dbReference type="AlphaFoldDB" id="A0A6J8DB16"/>
<sequence>MAKSRGDWLLVAGLVFSGFALLFLVIGFATPHWLELDTKFITNSGFEKLGLWEACFNNWAYYRDYTGKTYNGCWWIFSYEYRPIWSYINPPWFLGIQVMMTLALLAEISVVLLATLFLIGCCPGRNSVCGLFILGGIGLCSGILTAICTVIFGAKSVVDRQWIENPDKNFLSWSFGCVVFSGFLILFGGMCIIVSALQVRLANQYSHRSKPYAGYEARHEPPYYS</sequence>
<keyword evidence="4 5" id="KW-0472">Membrane</keyword>
<feature type="transmembrane region" description="Helical" evidence="5">
    <location>
        <begin position="131"/>
        <end position="153"/>
    </location>
</feature>
<dbReference type="GO" id="GO:0016020">
    <property type="term" value="C:membrane"/>
    <property type="evidence" value="ECO:0007669"/>
    <property type="project" value="UniProtKB-SubCell"/>
</dbReference>
<dbReference type="Pfam" id="PF13903">
    <property type="entry name" value="Claudin_2"/>
    <property type="match status" value="1"/>
</dbReference>
<evidence type="ECO:0000256" key="1">
    <source>
        <dbReference type="ARBA" id="ARBA00004141"/>
    </source>
</evidence>
<evidence type="ECO:0000256" key="3">
    <source>
        <dbReference type="ARBA" id="ARBA00022989"/>
    </source>
</evidence>
<comment type="subcellular location">
    <subcellularLocation>
        <location evidence="1">Membrane</location>
        <topology evidence="1">Multi-pass membrane protein</topology>
    </subcellularLocation>
</comment>
<keyword evidence="3 5" id="KW-1133">Transmembrane helix</keyword>
<dbReference type="PANTHER" id="PTHR21284:SF12">
    <property type="entry name" value="EG:80H7.2 PROTEIN"/>
    <property type="match status" value="1"/>
</dbReference>